<evidence type="ECO:0000313" key="1">
    <source>
        <dbReference type="EMBL" id="MDX3698457.1"/>
    </source>
</evidence>
<dbReference type="Proteomes" id="UP001271274">
    <property type="component" value="Unassembled WGS sequence"/>
</dbReference>
<evidence type="ECO:0000313" key="2">
    <source>
        <dbReference type="Proteomes" id="UP001271274"/>
    </source>
</evidence>
<comment type="caution">
    <text evidence="1">The sequence shown here is derived from an EMBL/GenBank/DDBJ whole genome shotgun (WGS) entry which is preliminary data.</text>
</comment>
<reference evidence="1 2" key="1">
    <citation type="journal article" date="2023" name="Microb. Genom.">
        <title>Mesoterricola silvestris gen. nov., sp. nov., Mesoterricola sediminis sp. nov., Geothrix oryzae sp. nov., Geothrix edaphica sp. nov., Geothrix rubra sp. nov., and Geothrix limicola sp. nov., six novel members of Acidobacteriota isolated from soils.</title>
        <authorList>
            <person name="Weisberg A.J."/>
            <person name="Pearce E."/>
            <person name="Kramer C.G."/>
            <person name="Chang J.H."/>
            <person name="Clarke C.R."/>
        </authorList>
    </citation>
    <scope>NUCLEOTIDE SEQUENCE [LARGE SCALE GENOMIC DNA]</scope>
    <source>
        <strain evidence="1 2">ID09-01A</strain>
    </source>
</reference>
<dbReference type="EMBL" id="JARAYU010000001">
    <property type="protein sequence ID" value="MDX3698457.1"/>
    <property type="molecule type" value="Genomic_DNA"/>
</dbReference>
<dbReference type="Pfam" id="PF11367">
    <property type="entry name" value="Tail_completion_gp17"/>
    <property type="match status" value="1"/>
</dbReference>
<protein>
    <submittedName>
        <fullName evidence="1">DUF3168 domain-containing protein</fullName>
    </submittedName>
</protein>
<dbReference type="InterPro" id="IPR021508">
    <property type="entry name" value="Gp17-like"/>
</dbReference>
<dbReference type="Gene3D" id="3.30.2000.30">
    <property type="match status" value="1"/>
</dbReference>
<organism evidence="1 2">
    <name type="scientific">Streptomyces europaeiscabiei</name>
    <dbReference type="NCBI Taxonomy" id="146819"/>
    <lineage>
        <taxon>Bacteria</taxon>
        <taxon>Bacillati</taxon>
        <taxon>Actinomycetota</taxon>
        <taxon>Actinomycetes</taxon>
        <taxon>Kitasatosporales</taxon>
        <taxon>Streptomycetaceae</taxon>
        <taxon>Streptomyces</taxon>
    </lineage>
</organism>
<accession>A0ABU4N8S2</accession>
<dbReference type="InterPro" id="IPR053745">
    <property type="entry name" value="Viral_Tail_Comp_sf"/>
</dbReference>
<keyword evidence="2" id="KW-1185">Reference proteome</keyword>
<gene>
    <name evidence="1" type="ORF">PV662_01535</name>
</gene>
<dbReference type="RefSeq" id="WP_319061422.1">
    <property type="nucleotide sequence ID" value="NZ_JARAYT010000001.1"/>
</dbReference>
<name>A0ABU4N8S2_9ACTN</name>
<proteinExistence type="predicted"/>
<sequence>MATSLRPLQTAVFTALSARPALTGKVYDKVPEPAPFPYVSLGSITEYPDDAHDAQGLEATVTVHAWSKAPGNGEVFDLFAEVDAALDRVSLTIAGFAEVRIRHTQHQALQDPDPDVRHINAQYRVHMTKE</sequence>